<keyword evidence="1" id="KW-0472">Membrane</keyword>
<organism evidence="2 3">
    <name type="scientific">Lysobacter enzymogenes</name>
    <dbReference type="NCBI Taxonomy" id="69"/>
    <lineage>
        <taxon>Bacteria</taxon>
        <taxon>Pseudomonadati</taxon>
        <taxon>Pseudomonadota</taxon>
        <taxon>Gammaproteobacteria</taxon>
        <taxon>Lysobacterales</taxon>
        <taxon>Lysobacteraceae</taxon>
        <taxon>Lysobacter</taxon>
    </lineage>
</organism>
<gene>
    <name evidence="2" type="ORF">LEN_2262</name>
</gene>
<evidence type="ECO:0000313" key="2">
    <source>
        <dbReference type="EMBL" id="BAV97749.1"/>
    </source>
</evidence>
<proteinExistence type="predicted"/>
<sequence>MSEQRFHAEATPAVQDAQDLKRLAVDLAVFAQHLQEQNERAVQHVDRSADELHRAALGMGAGAQELAQQLIGVVQNQAHEAIGRGVEQAFGGAGAALRESADLAQRAAKALEDQRKALERSQQILLYKAVLALMVGSILAVGGSWYYIQKSMREIQRADFARDIVEATRSGALTRCDGALCARVGGKRAGPKGEYVLLEDPKK</sequence>
<evidence type="ECO:0000313" key="3">
    <source>
        <dbReference type="Proteomes" id="UP000218824"/>
    </source>
</evidence>
<protein>
    <recommendedName>
        <fullName evidence="4">Relaxation protein</fullName>
    </recommendedName>
</protein>
<keyword evidence="1" id="KW-0812">Transmembrane</keyword>
<dbReference type="KEGG" id="lem:LEN_2262"/>
<keyword evidence="1" id="KW-1133">Transmembrane helix</keyword>
<reference evidence="2 3" key="1">
    <citation type="journal article" date="2017" name="DNA Res.">
        <title>Complete genome sequence and expression profile of the commercial lytic enzyme producer Lysobacter enzymogenes M497-1.</title>
        <authorList>
            <person name="Takami H."/>
            <person name="Toyoda A."/>
            <person name="Uchiyama I."/>
            <person name="Itoh T."/>
            <person name="Takaki Y."/>
            <person name="Arai W."/>
            <person name="Nishi S."/>
            <person name="Kawai M."/>
            <person name="Shinya K."/>
            <person name="Ikeda H."/>
        </authorList>
    </citation>
    <scope>NUCLEOTIDE SEQUENCE [LARGE SCALE GENOMIC DNA]</scope>
    <source>
        <strain evidence="2 3">M497-1</strain>
    </source>
</reference>
<dbReference type="EMBL" id="AP014940">
    <property type="protein sequence ID" value="BAV97749.1"/>
    <property type="molecule type" value="Genomic_DNA"/>
</dbReference>
<feature type="transmembrane region" description="Helical" evidence="1">
    <location>
        <begin position="125"/>
        <end position="148"/>
    </location>
</feature>
<name>A0AAU9AQ87_LYSEN</name>
<dbReference type="RefSeq" id="WP_074869797.1">
    <property type="nucleotide sequence ID" value="NZ_AP014940.1"/>
</dbReference>
<evidence type="ECO:0000256" key="1">
    <source>
        <dbReference type="SAM" id="Phobius"/>
    </source>
</evidence>
<dbReference type="GeneID" id="83064127"/>
<evidence type="ECO:0008006" key="4">
    <source>
        <dbReference type="Google" id="ProtNLM"/>
    </source>
</evidence>
<accession>A0AAU9AQ87</accession>
<dbReference type="Proteomes" id="UP000218824">
    <property type="component" value="Chromosome"/>
</dbReference>
<dbReference type="AlphaFoldDB" id="A0AAU9AQ87"/>